<name>A0ABY2TQI8_9SPIR</name>
<evidence type="ECO:0000256" key="1">
    <source>
        <dbReference type="SAM" id="SignalP"/>
    </source>
</evidence>
<feature type="chain" id="PRO_5046839374" description="Outer membrane protein beta-barrel domain-containing protein" evidence="1">
    <location>
        <begin position="24"/>
        <end position="215"/>
    </location>
</feature>
<evidence type="ECO:0000313" key="3">
    <source>
        <dbReference type="Proteomes" id="UP000310168"/>
    </source>
</evidence>
<dbReference type="RefSeq" id="WP_137998698.1">
    <property type="nucleotide sequence ID" value="NZ_SJDU01000222.1"/>
</dbReference>
<keyword evidence="3" id="KW-1185">Reference proteome</keyword>
<protein>
    <recommendedName>
        <fullName evidence="4">Outer membrane protein beta-barrel domain-containing protein</fullName>
    </recommendedName>
</protein>
<accession>A0ABY2TQI8</accession>
<dbReference type="EMBL" id="SJDU01000222">
    <property type="protein sequence ID" value="TKZ33784.1"/>
    <property type="molecule type" value="Genomic_DNA"/>
</dbReference>
<proteinExistence type="predicted"/>
<keyword evidence="1" id="KW-0732">Signal</keyword>
<sequence length="215" mass="24796">MKTIKKFFLTIAFITIFSVSAFAESGAEFILNVPIGASYSVISQNMKDYGMKNYFGFDAGVNAQFGGMFQIKEGFGLSVLADIGYSHDNYKIKYDGNYLKDYCFRYDSIQVGLLSKFNIEGFSIGIGGGIKFPIYDYWRYSYKKNYSSSSASYSLENNEDTTSGEENEWYDYVYYGDGYEYYQERKSYYVIPYAKLTLDYSIFLNQKWAINIGLY</sequence>
<comment type="caution">
    <text evidence="2">The sequence shown here is derived from an EMBL/GenBank/DDBJ whole genome shotgun (WGS) entry which is preliminary data.</text>
</comment>
<gene>
    <name evidence="2" type="ORF">EZH24_08345</name>
</gene>
<feature type="non-terminal residue" evidence="2">
    <location>
        <position position="215"/>
    </location>
</feature>
<organism evidence="2 3">
    <name type="scientific">Brachyspira catarrhinii</name>
    <dbReference type="NCBI Taxonomy" id="2528966"/>
    <lineage>
        <taxon>Bacteria</taxon>
        <taxon>Pseudomonadati</taxon>
        <taxon>Spirochaetota</taxon>
        <taxon>Spirochaetia</taxon>
        <taxon>Brachyspirales</taxon>
        <taxon>Brachyspiraceae</taxon>
        <taxon>Brachyspira</taxon>
    </lineage>
</organism>
<dbReference type="Proteomes" id="UP000310168">
    <property type="component" value="Unassembled WGS sequence"/>
</dbReference>
<evidence type="ECO:0000313" key="2">
    <source>
        <dbReference type="EMBL" id="TKZ33784.1"/>
    </source>
</evidence>
<evidence type="ECO:0008006" key="4">
    <source>
        <dbReference type="Google" id="ProtNLM"/>
    </source>
</evidence>
<reference evidence="2 3" key="1">
    <citation type="journal article" date="2019" name="Anaerobe">
        <title>Brachyspira catarrhinii sp. nov., an anaerobic intestinal spirochaete isolated from vervet monkeys may have been misidentified as Brachyspira aalborgi in previous studies.</title>
        <authorList>
            <person name="Phillips N.D."/>
            <person name="La T."/>
            <person name="Hampson D.J."/>
        </authorList>
    </citation>
    <scope>NUCLEOTIDE SEQUENCE [LARGE SCALE GENOMIC DNA]</scope>
    <source>
        <strain evidence="2 3">Z12</strain>
    </source>
</reference>
<feature type="signal peptide" evidence="1">
    <location>
        <begin position="1"/>
        <end position="23"/>
    </location>
</feature>